<dbReference type="AlphaFoldDB" id="A0A915LZ71"/>
<dbReference type="Proteomes" id="UP000887561">
    <property type="component" value="Unplaced"/>
</dbReference>
<organism evidence="2 3">
    <name type="scientific">Meloidogyne javanica</name>
    <name type="common">Root-knot nematode worm</name>
    <dbReference type="NCBI Taxonomy" id="6303"/>
    <lineage>
        <taxon>Eukaryota</taxon>
        <taxon>Metazoa</taxon>
        <taxon>Ecdysozoa</taxon>
        <taxon>Nematoda</taxon>
        <taxon>Chromadorea</taxon>
        <taxon>Rhabditida</taxon>
        <taxon>Tylenchina</taxon>
        <taxon>Tylenchomorpha</taxon>
        <taxon>Tylenchoidea</taxon>
        <taxon>Meloidogynidae</taxon>
        <taxon>Meloidogyninae</taxon>
        <taxon>Meloidogyne</taxon>
        <taxon>Meloidogyne incognita group</taxon>
    </lineage>
</organism>
<dbReference type="WBParaSite" id="scaffold23463_cov235.g20109">
    <property type="protein sequence ID" value="scaffold23463_cov235.g20109"/>
    <property type="gene ID" value="scaffold23463_cov235.g20109"/>
</dbReference>
<keyword evidence="2" id="KW-1185">Reference proteome</keyword>
<sequence>MPQVVKRISPEIETLSTIEGLKLIKQKCTAEYDQEKEFGVDPFDEQTRMTTVKDSIFDLGQFQIPRPKCIGMEFVTIRGTHSGFYRSINKNIAQKYGLQQQKFEIPSTKRPSIPEEWTKNNGEGVNKIKNKKENNNGSIPEEPENVLEPLPDYEVEGNEGKKEGMVTVEIEMRKDAIAVNKSELSPPLKEVNRMALFIESPCANNN</sequence>
<evidence type="ECO:0000313" key="3">
    <source>
        <dbReference type="WBParaSite" id="scaffold23463_cov235.g20109"/>
    </source>
</evidence>
<evidence type="ECO:0000256" key="1">
    <source>
        <dbReference type="SAM" id="MobiDB-lite"/>
    </source>
</evidence>
<feature type="region of interest" description="Disordered" evidence="1">
    <location>
        <begin position="109"/>
        <end position="147"/>
    </location>
</feature>
<reference evidence="3" key="1">
    <citation type="submission" date="2022-11" db="UniProtKB">
        <authorList>
            <consortium name="WormBaseParasite"/>
        </authorList>
    </citation>
    <scope>IDENTIFICATION</scope>
</reference>
<accession>A0A915LZ71</accession>
<name>A0A915LZ71_MELJA</name>
<evidence type="ECO:0000313" key="2">
    <source>
        <dbReference type="Proteomes" id="UP000887561"/>
    </source>
</evidence>
<proteinExistence type="predicted"/>
<protein>
    <submittedName>
        <fullName evidence="3">Uncharacterized protein</fullName>
    </submittedName>
</protein>